<dbReference type="Proteomes" id="UP001445076">
    <property type="component" value="Unassembled WGS sequence"/>
</dbReference>
<feature type="transmembrane region" description="Helical" evidence="5">
    <location>
        <begin position="40"/>
        <end position="60"/>
    </location>
</feature>
<evidence type="ECO:0000313" key="7">
    <source>
        <dbReference type="Proteomes" id="UP001445076"/>
    </source>
</evidence>
<comment type="subcellular location">
    <subcellularLocation>
        <location evidence="1">Membrane</location>
        <topology evidence="1">Single-pass membrane protein</topology>
    </subcellularLocation>
</comment>
<comment type="caution">
    <text evidence="6">The sequence shown here is derived from an EMBL/GenBank/DDBJ whole genome shotgun (WGS) entry which is preliminary data.</text>
</comment>
<evidence type="ECO:0000256" key="4">
    <source>
        <dbReference type="ARBA" id="ARBA00023136"/>
    </source>
</evidence>
<keyword evidence="7" id="KW-1185">Reference proteome</keyword>
<evidence type="ECO:0000256" key="2">
    <source>
        <dbReference type="ARBA" id="ARBA00022692"/>
    </source>
</evidence>
<sequence>VELCDWWRWRVLEVVVLVNIYWSCFVVMKKLPKASRVADFLHKSFVVTCVSMTIFSMIILGERTYNYFMVVKPQRLEERRRLQEEGDKSLEAEVPDIAKTLKA</sequence>
<evidence type="ECO:0000256" key="5">
    <source>
        <dbReference type="SAM" id="Phobius"/>
    </source>
</evidence>
<dbReference type="Pfam" id="PF14880">
    <property type="entry name" value="COX14"/>
    <property type="match status" value="1"/>
</dbReference>
<feature type="non-terminal residue" evidence="6">
    <location>
        <position position="1"/>
    </location>
</feature>
<keyword evidence="2 5" id="KW-0812">Transmembrane</keyword>
<accession>A0AAW0XHC9</accession>
<dbReference type="InterPro" id="IPR029208">
    <property type="entry name" value="COX14"/>
</dbReference>
<organism evidence="6 7">
    <name type="scientific">Cherax quadricarinatus</name>
    <name type="common">Australian red claw crayfish</name>
    <dbReference type="NCBI Taxonomy" id="27406"/>
    <lineage>
        <taxon>Eukaryota</taxon>
        <taxon>Metazoa</taxon>
        <taxon>Ecdysozoa</taxon>
        <taxon>Arthropoda</taxon>
        <taxon>Crustacea</taxon>
        <taxon>Multicrustacea</taxon>
        <taxon>Malacostraca</taxon>
        <taxon>Eumalacostraca</taxon>
        <taxon>Eucarida</taxon>
        <taxon>Decapoda</taxon>
        <taxon>Pleocyemata</taxon>
        <taxon>Astacidea</taxon>
        <taxon>Parastacoidea</taxon>
        <taxon>Parastacidae</taxon>
        <taxon>Cherax</taxon>
    </lineage>
</organism>
<evidence type="ECO:0000256" key="1">
    <source>
        <dbReference type="ARBA" id="ARBA00004167"/>
    </source>
</evidence>
<dbReference type="EMBL" id="JARKIK010000037">
    <property type="protein sequence ID" value="KAK8739383.1"/>
    <property type="molecule type" value="Genomic_DNA"/>
</dbReference>
<keyword evidence="3 5" id="KW-1133">Transmembrane helix</keyword>
<reference evidence="6 7" key="1">
    <citation type="journal article" date="2024" name="BMC Genomics">
        <title>Genome assembly of redclaw crayfish (Cherax quadricarinatus) provides insights into its immune adaptation and hypoxia tolerance.</title>
        <authorList>
            <person name="Liu Z."/>
            <person name="Zheng J."/>
            <person name="Li H."/>
            <person name="Fang K."/>
            <person name="Wang S."/>
            <person name="He J."/>
            <person name="Zhou D."/>
            <person name="Weng S."/>
            <person name="Chi M."/>
            <person name="Gu Z."/>
            <person name="He J."/>
            <person name="Li F."/>
            <person name="Wang M."/>
        </authorList>
    </citation>
    <scope>NUCLEOTIDE SEQUENCE [LARGE SCALE GENOMIC DNA]</scope>
    <source>
        <strain evidence="6">ZL_2023a</strain>
    </source>
</reference>
<evidence type="ECO:0000256" key="3">
    <source>
        <dbReference type="ARBA" id="ARBA00022989"/>
    </source>
</evidence>
<name>A0AAW0XHC9_CHEQU</name>
<feature type="transmembrane region" description="Helical" evidence="5">
    <location>
        <begin position="6"/>
        <end position="28"/>
    </location>
</feature>
<dbReference type="AlphaFoldDB" id="A0AAW0XHC9"/>
<dbReference type="GO" id="GO:0016020">
    <property type="term" value="C:membrane"/>
    <property type="evidence" value="ECO:0007669"/>
    <property type="project" value="UniProtKB-SubCell"/>
</dbReference>
<keyword evidence="4 5" id="KW-0472">Membrane</keyword>
<protein>
    <submittedName>
        <fullName evidence="6">Uncharacterized protein</fullName>
    </submittedName>
</protein>
<gene>
    <name evidence="6" type="ORF">OTU49_003607</name>
</gene>
<proteinExistence type="predicted"/>
<evidence type="ECO:0000313" key="6">
    <source>
        <dbReference type="EMBL" id="KAK8739383.1"/>
    </source>
</evidence>